<proteinExistence type="inferred from homology"/>
<dbReference type="PROSITE" id="PS01173">
    <property type="entry name" value="LIPASE_GDXG_HIS"/>
    <property type="match status" value="1"/>
</dbReference>
<dbReference type="InterPro" id="IPR029058">
    <property type="entry name" value="AB_hydrolase_fold"/>
</dbReference>
<accession>A0ABP0PNM0</accession>
<evidence type="ECO:0000313" key="5">
    <source>
        <dbReference type="Proteomes" id="UP001642464"/>
    </source>
</evidence>
<dbReference type="Pfam" id="PF07859">
    <property type="entry name" value="Abhydrolase_3"/>
    <property type="match status" value="1"/>
</dbReference>
<protein>
    <submittedName>
        <fullName evidence="4">Acetyl-hydrolase</fullName>
    </submittedName>
</protein>
<evidence type="ECO:0000313" key="4">
    <source>
        <dbReference type="EMBL" id="CAK9077208.1"/>
    </source>
</evidence>
<dbReference type="InterPro" id="IPR002168">
    <property type="entry name" value="Lipase_GDXG_HIS_AS"/>
</dbReference>
<name>A0ABP0PNM0_9DINO</name>
<dbReference type="Proteomes" id="UP001642464">
    <property type="component" value="Unassembled WGS sequence"/>
</dbReference>
<dbReference type="EMBL" id="CAXAMM010037484">
    <property type="protein sequence ID" value="CAK9077208.1"/>
    <property type="molecule type" value="Genomic_DNA"/>
</dbReference>
<comment type="caution">
    <text evidence="4">The sequence shown here is derived from an EMBL/GenBank/DDBJ whole genome shotgun (WGS) entry which is preliminary data.</text>
</comment>
<organism evidence="4 5">
    <name type="scientific">Durusdinium trenchii</name>
    <dbReference type="NCBI Taxonomy" id="1381693"/>
    <lineage>
        <taxon>Eukaryota</taxon>
        <taxon>Sar</taxon>
        <taxon>Alveolata</taxon>
        <taxon>Dinophyceae</taxon>
        <taxon>Suessiales</taxon>
        <taxon>Symbiodiniaceae</taxon>
        <taxon>Durusdinium</taxon>
    </lineage>
</organism>
<dbReference type="PANTHER" id="PTHR48081">
    <property type="entry name" value="AB HYDROLASE SUPERFAMILY PROTEIN C4A8.06C"/>
    <property type="match status" value="1"/>
</dbReference>
<keyword evidence="5" id="KW-1185">Reference proteome</keyword>
<evidence type="ECO:0000256" key="2">
    <source>
        <dbReference type="ARBA" id="ARBA00022801"/>
    </source>
</evidence>
<comment type="similarity">
    <text evidence="1">Belongs to the 'GDXG' lipolytic enzyme family.</text>
</comment>
<feature type="domain" description="Alpha/beta hydrolase fold-3" evidence="3">
    <location>
        <begin position="29"/>
        <end position="230"/>
    </location>
</feature>
<gene>
    <name evidence="4" type="ORF">SCF082_LOCUS37078</name>
</gene>
<keyword evidence="2" id="KW-0378">Hydrolase</keyword>
<dbReference type="SUPFAM" id="SSF53474">
    <property type="entry name" value="alpha/beta-Hydrolases"/>
    <property type="match status" value="1"/>
</dbReference>
<dbReference type="PANTHER" id="PTHR48081:SF30">
    <property type="entry name" value="ACETYL-HYDROLASE LIPR-RELATED"/>
    <property type="match status" value="1"/>
</dbReference>
<dbReference type="Gene3D" id="3.40.50.1820">
    <property type="entry name" value="alpha/beta hydrolase"/>
    <property type="match status" value="1"/>
</dbReference>
<reference evidence="4 5" key="1">
    <citation type="submission" date="2024-02" db="EMBL/GenBank/DDBJ databases">
        <authorList>
            <person name="Chen Y."/>
            <person name="Shah S."/>
            <person name="Dougan E. K."/>
            <person name="Thang M."/>
            <person name="Chan C."/>
        </authorList>
    </citation>
    <scope>NUCLEOTIDE SEQUENCE [LARGE SCALE GENOMIC DNA]</scope>
</reference>
<evidence type="ECO:0000256" key="1">
    <source>
        <dbReference type="ARBA" id="ARBA00010515"/>
    </source>
</evidence>
<dbReference type="InterPro" id="IPR050300">
    <property type="entry name" value="GDXG_lipolytic_enzyme"/>
</dbReference>
<feature type="non-terminal residue" evidence="4">
    <location>
        <position position="271"/>
    </location>
</feature>
<dbReference type="InterPro" id="IPR013094">
    <property type="entry name" value="AB_hydrolase_3"/>
</dbReference>
<feature type="non-terminal residue" evidence="4">
    <location>
        <position position="1"/>
    </location>
</feature>
<evidence type="ECO:0000259" key="3">
    <source>
        <dbReference type="Pfam" id="PF07859"/>
    </source>
</evidence>
<sequence length="271" mass="28797">DVHIAPADVGGVPGEWLITGRQVISGRVVLYLHGGGYFFGSPRSHRSVTWRLSRACRAKVLALDYRQPPDWHYPAPLDDSVAAYRALLARGYQPENIIIAGDSAGGNLSLVTMLRLKELGVPLPAAAVLISPWGDLTCSGDSVRDNEALEPMIPVNALRFISASYSRGSDPGSGMLSPVFADLSGLPPLLIQVGSTEVLFSDAERVAVSAREAGVTVTLQVWENMIHVFQALAGWVPESSLAVKEIGAFVEQSVRDAGAPPATVCGGHGYQ</sequence>